<dbReference type="GO" id="GO:0006396">
    <property type="term" value="P:RNA processing"/>
    <property type="evidence" value="ECO:0007669"/>
    <property type="project" value="InterPro"/>
</dbReference>
<dbReference type="InterPro" id="IPR021568">
    <property type="entry name" value="Ribonuclease_III_archaeal"/>
</dbReference>
<dbReference type="EMBL" id="DSAY01000005">
    <property type="protein sequence ID" value="HDP14202.1"/>
    <property type="molecule type" value="Genomic_DNA"/>
</dbReference>
<gene>
    <name evidence="1" type="ORF">ENN26_00285</name>
</gene>
<dbReference type="SUPFAM" id="SSF69065">
    <property type="entry name" value="RNase III domain-like"/>
    <property type="match status" value="1"/>
</dbReference>
<evidence type="ECO:0008006" key="2">
    <source>
        <dbReference type="Google" id="ProtNLM"/>
    </source>
</evidence>
<dbReference type="Pfam" id="PF11469">
    <property type="entry name" value="Ribonucleas_3_2"/>
    <property type="match status" value="1"/>
</dbReference>
<accession>A0A7C1CBT9</accession>
<evidence type="ECO:0000313" key="1">
    <source>
        <dbReference type="EMBL" id="HDP14202.1"/>
    </source>
</evidence>
<name>A0A7C1CBT9_9CREN</name>
<dbReference type="InterPro" id="IPR038133">
    <property type="entry name" value="Ribo_III_sf_archaeal"/>
</dbReference>
<comment type="caution">
    <text evidence="1">The sequence shown here is derived from an EMBL/GenBank/DDBJ whole genome shotgun (WGS) entry which is preliminary data.</text>
</comment>
<sequence>MSLVGSPANFKKILSNKKLALLGDAIVNFIASAALSLQKGATGIKVSGKILQSVYSLSILATLDIEGIDKGEAVEAFLAYAWLNNMFTCEDGVKVVYGSLKKGKNLDEALAGLIDKVFKEHLTEYD</sequence>
<dbReference type="GO" id="GO:0004525">
    <property type="term" value="F:ribonuclease III activity"/>
    <property type="evidence" value="ECO:0007669"/>
    <property type="project" value="InterPro"/>
</dbReference>
<proteinExistence type="predicted"/>
<protein>
    <recommendedName>
        <fullName evidence="2">RNase III domain-containing protein</fullName>
    </recommendedName>
</protein>
<reference evidence="1" key="1">
    <citation type="journal article" date="2020" name="mSystems">
        <title>Genome- and Community-Level Interaction Insights into Carbon Utilization and Element Cycling Functions of Hydrothermarchaeota in Hydrothermal Sediment.</title>
        <authorList>
            <person name="Zhou Z."/>
            <person name="Liu Y."/>
            <person name="Xu W."/>
            <person name="Pan J."/>
            <person name="Luo Z.H."/>
            <person name="Li M."/>
        </authorList>
    </citation>
    <scope>NUCLEOTIDE SEQUENCE [LARGE SCALE GENOMIC DNA]</scope>
    <source>
        <strain evidence="1">SpSt-116</strain>
    </source>
</reference>
<dbReference type="Gene3D" id="1.10.1520.20">
    <property type="entry name" value="Ribonuclease III"/>
    <property type="match status" value="1"/>
</dbReference>
<organism evidence="1">
    <name type="scientific">Thermofilum adornatum</name>
    <dbReference type="NCBI Taxonomy" id="1365176"/>
    <lineage>
        <taxon>Archaea</taxon>
        <taxon>Thermoproteota</taxon>
        <taxon>Thermoprotei</taxon>
        <taxon>Thermofilales</taxon>
        <taxon>Thermofilaceae</taxon>
        <taxon>Thermofilum</taxon>
    </lineage>
</organism>
<dbReference type="InterPro" id="IPR036389">
    <property type="entry name" value="RNase_III_sf"/>
</dbReference>
<dbReference type="AlphaFoldDB" id="A0A7C1CBT9"/>